<evidence type="ECO:0000313" key="2">
    <source>
        <dbReference type="EMBL" id="QJT41318.1"/>
    </source>
</evidence>
<dbReference type="EMBL" id="CP038449">
    <property type="protein sequence ID" value="QJT41318.1"/>
    <property type="molecule type" value="Genomic_DNA"/>
</dbReference>
<gene>
    <name evidence="2" type="ORF">E4188_22745</name>
</gene>
<keyword evidence="1" id="KW-0472">Membrane</keyword>
<sequence length="114" mass="12856">MIYYLALSLISTIAVIWLFNYWMAEFRNIIQRDQTLQFAISAVILSGISLVTIIKPFPLVAKFFDDLVLGSPQEIRILVFPLMVFLLTGAYGGLLAGIVCMWRKLPTLLGSRQS</sequence>
<feature type="transmembrane region" description="Helical" evidence="1">
    <location>
        <begin position="36"/>
        <end position="57"/>
    </location>
</feature>
<protein>
    <submittedName>
        <fullName evidence="2">Uncharacterized protein</fullName>
    </submittedName>
</protein>
<dbReference type="RefSeq" id="WP_171270126.1">
    <property type="nucleotide sequence ID" value="NZ_CP038446.1"/>
</dbReference>
<evidence type="ECO:0000313" key="3">
    <source>
        <dbReference type="Proteomes" id="UP000502657"/>
    </source>
</evidence>
<keyword evidence="3" id="KW-1185">Reference proteome</keyword>
<keyword evidence="1" id="KW-0812">Transmembrane</keyword>
<keyword evidence="1" id="KW-1133">Transmembrane helix</keyword>
<name>A0ABX6NZT6_AERME</name>
<feature type="transmembrane region" description="Helical" evidence="1">
    <location>
        <begin position="77"/>
        <end position="102"/>
    </location>
</feature>
<feature type="transmembrane region" description="Helical" evidence="1">
    <location>
        <begin position="6"/>
        <end position="24"/>
    </location>
</feature>
<geneLocation type="plasmid" evidence="3">
    <name>paeme5</name>
</geneLocation>
<dbReference type="Proteomes" id="UP000502657">
    <property type="component" value="Plasmid pAeme5"/>
</dbReference>
<organism evidence="2 3">
    <name type="scientific">Aeromonas media</name>
    <dbReference type="NCBI Taxonomy" id="651"/>
    <lineage>
        <taxon>Bacteria</taxon>
        <taxon>Pseudomonadati</taxon>
        <taxon>Pseudomonadota</taxon>
        <taxon>Gammaproteobacteria</taxon>
        <taxon>Aeromonadales</taxon>
        <taxon>Aeromonadaceae</taxon>
        <taxon>Aeromonas</taxon>
    </lineage>
</organism>
<keyword evidence="2" id="KW-0614">Plasmid</keyword>
<proteinExistence type="predicted"/>
<evidence type="ECO:0000256" key="1">
    <source>
        <dbReference type="SAM" id="Phobius"/>
    </source>
</evidence>
<reference evidence="2 3" key="1">
    <citation type="submission" date="2019-03" db="EMBL/GenBank/DDBJ databases">
        <title>Novel transposon Tn6433 accelerates the dissemination of tet(E) in Aeromonas from aerobic biofilm under oxytetracycline stress.</title>
        <authorList>
            <person name="Shi Y."/>
            <person name="Tian Z."/>
            <person name="Zhang Y."/>
            <person name="Zhang H."/>
            <person name="Yang M."/>
        </authorList>
    </citation>
    <scope>NUCLEOTIDE SEQUENCE [LARGE SCALE GENOMIC DNA]</scope>
    <source>
        <strain evidence="2 3">R50-22</strain>
        <plasmid evidence="3">paeme5</plasmid>
    </source>
</reference>
<accession>A0ABX6NZT6</accession>